<comment type="subcellular location">
    <subcellularLocation>
        <location evidence="1">Cell junction</location>
        <location evidence="1">Gap junction</location>
    </subcellularLocation>
    <subcellularLocation>
        <location evidence="2 12">Cell membrane</location>
        <topology evidence="2 12">Multi-pass membrane protein</topology>
    </subcellularLocation>
</comment>
<evidence type="ECO:0000256" key="7">
    <source>
        <dbReference type="ARBA" id="ARBA00022949"/>
    </source>
</evidence>
<comment type="function">
    <text evidence="12">Structural component of the gap junctions.</text>
</comment>
<keyword evidence="9 12" id="KW-0406">Ion transport</keyword>
<evidence type="ECO:0000256" key="12">
    <source>
        <dbReference type="RuleBase" id="RU010713"/>
    </source>
</evidence>
<evidence type="ECO:0000313" key="13">
    <source>
        <dbReference type="Proteomes" id="UP000887581"/>
    </source>
</evidence>
<keyword evidence="3 12" id="KW-0813">Transport</keyword>
<evidence type="ECO:0000256" key="3">
    <source>
        <dbReference type="ARBA" id="ARBA00022448"/>
    </source>
</evidence>
<dbReference type="PANTHER" id="PTHR11893">
    <property type="entry name" value="INNEXIN"/>
    <property type="match status" value="1"/>
</dbReference>
<feature type="transmembrane region" description="Helical" evidence="12">
    <location>
        <begin position="183"/>
        <end position="200"/>
    </location>
</feature>
<organism evidence="13 14">
    <name type="scientific">Setaria digitata</name>
    <dbReference type="NCBI Taxonomy" id="48799"/>
    <lineage>
        <taxon>Eukaryota</taxon>
        <taxon>Metazoa</taxon>
        <taxon>Ecdysozoa</taxon>
        <taxon>Nematoda</taxon>
        <taxon>Chromadorea</taxon>
        <taxon>Rhabditida</taxon>
        <taxon>Spirurina</taxon>
        <taxon>Spiruromorpha</taxon>
        <taxon>Filarioidea</taxon>
        <taxon>Setariidae</taxon>
        <taxon>Setaria</taxon>
    </lineage>
</organism>
<feature type="transmembrane region" description="Helical" evidence="12">
    <location>
        <begin position="212"/>
        <end position="231"/>
    </location>
</feature>
<comment type="similarity">
    <text evidence="12">Belongs to the pannexin family.</text>
</comment>
<evidence type="ECO:0000256" key="10">
    <source>
        <dbReference type="ARBA" id="ARBA00023136"/>
    </source>
</evidence>
<keyword evidence="6" id="KW-0303">Gap junction</keyword>
<dbReference type="GO" id="GO:0005886">
    <property type="term" value="C:plasma membrane"/>
    <property type="evidence" value="ECO:0007669"/>
    <property type="project" value="UniProtKB-SubCell"/>
</dbReference>
<keyword evidence="10 12" id="KW-0472">Membrane</keyword>
<evidence type="ECO:0000256" key="6">
    <source>
        <dbReference type="ARBA" id="ARBA00022868"/>
    </source>
</evidence>
<keyword evidence="4" id="KW-1003">Cell membrane</keyword>
<dbReference type="GO" id="GO:0034220">
    <property type="term" value="P:monoatomic ion transmembrane transport"/>
    <property type="evidence" value="ECO:0007669"/>
    <property type="project" value="UniProtKB-KW"/>
</dbReference>
<accession>A0A915PQK2</accession>
<evidence type="ECO:0000313" key="14">
    <source>
        <dbReference type="WBParaSite" id="sdigi.contig238.g6524.t1"/>
    </source>
</evidence>
<keyword evidence="13" id="KW-1185">Reference proteome</keyword>
<sequence>MFLGIPGLNKFISNVTVSQLDDMADRCNYFYTVLMLLFFSVLIGTKQHFGAPIRCLVDRQYSDSWVGYVHDYCFISERYSLTPPEYETDEIAAFDPTSEKKYENYYQWVPFLLAVQALAFYVPHFLWRWLQKLSNLDMAIAVDETVRIYNMFADERNKAIKDLGRYLEQCVDHRIQRSFLMKFVHFGYVGCYSSLVYVLEKLLNIGNTILQLYVVNIFVGDGTLLWSYQLLKDLLMGQDWTNTGHFPRIVYCDYVKYELANVQRKTVQCALSINILNEKVFALMSAWFLLLLAINVISAIYTIVTLFMLTSRERSISNYLQAFAYKGGPFNDILPDNGDEFYKRELSEDRFSNITSASFHSKIRRRLCAAADCGENRSVENEKNMREFEEQEEVILTRRLVSTAYKNKVLLHNFVVEAVHPDSILLLRFIHSHAGGMVTSDIVFALWCDYVRAKESKRRKFQPGIANNVTAGAPIWKKESEILDGNRYFNMAPSEVNSTIMDTGPLLKANEEYAQVTGPQEFLKRQKMPGSQSATVPAGNNSSSYVILDGSDSQNADMMDFEDGSSPIDPRFEKQQQQQQLLHADFYNDFGDLFDNVKV</sequence>
<proteinExistence type="inferred from homology"/>
<dbReference type="AlphaFoldDB" id="A0A915PQK2"/>
<feature type="transmembrane region" description="Helical" evidence="12">
    <location>
        <begin position="108"/>
        <end position="127"/>
    </location>
</feature>
<dbReference type="PANTHER" id="PTHR11893:SF20">
    <property type="entry name" value="INNEXIN-3"/>
    <property type="match status" value="1"/>
</dbReference>
<keyword evidence="5 12" id="KW-0812">Transmembrane</keyword>
<name>A0A915PQK2_9BILA</name>
<dbReference type="GO" id="GO:0005243">
    <property type="term" value="F:gap junction channel activity"/>
    <property type="evidence" value="ECO:0007669"/>
    <property type="project" value="TreeGrafter"/>
</dbReference>
<feature type="transmembrane region" description="Helical" evidence="12">
    <location>
        <begin position="28"/>
        <end position="45"/>
    </location>
</feature>
<dbReference type="GO" id="GO:0005921">
    <property type="term" value="C:gap junction"/>
    <property type="evidence" value="ECO:0007669"/>
    <property type="project" value="UniProtKB-SubCell"/>
</dbReference>
<evidence type="ECO:0000256" key="4">
    <source>
        <dbReference type="ARBA" id="ARBA00022475"/>
    </source>
</evidence>
<evidence type="ECO:0000256" key="9">
    <source>
        <dbReference type="ARBA" id="ARBA00023065"/>
    </source>
</evidence>
<keyword evidence="7" id="KW-0965">Cell junction</keyword>
<evidence type="ECO:0000256" key="1">
    <source>
        <dbReference type="ARBA" id="ARBA00004610"/>
    </source>
</evidence>
<feature type="transmembrane region" description="Helical" evidence="12">
    <location>
        <begin position="286"/>
        <end position="309"/>
    </location>
</feature>
<dbReference type="Pfam" id="PF00876">
    <property type="entry name" value="Innexin"/>
    <property type="match status" value="1"/>
</dbReference>
<keyword evidence="11 12" id="KW-0407">Ion channel</keyword>
<gene>
    <name evidence="12" type="primary">inx</name>
</gene>
<dbReference type="InterPro" id="IPR000990">
    <property type="entry name" value="Innexin"/>
</dbReference>
<dbReference type="PRINTS" id="PR01262">
    <property type="entry name" value="INNEXIN"/>
</dbReference>
<keyword evidence="8 12" id="KW-1133">Transmembrane helix</keyword>
<reference evidence="14" key="1">
    <citation type="submission" date="2022-11" db="UniProtKB">
        <authorList>
            <consortium name="WormBaseParasite"/>
        </authorList>
    </citation>
    <scope>IDENTIFICATION</scope>
</reference>
<evidence type="ECO:0000256" key="11">
    <source>
        <dbReference type="ARBA" id="ARBA00023303"/>
    </source>
</evidence>
<protein>
    <recommendedName>
        <fullName evidence="12">Innexin</fullName>
    </recommendedName>
</protein>
<evidence type="ECO:0000256" key="2">
    <source>
        <dbReference type="ARBA" id="ARBA00004651"/>
    </source>
</evidence>
<dbReference type="WBParaSite" id="sdigi.contig238.g6524.t1">
    <property type="protein sequence ID" value="sdigi.contig238.g6524.t1"/>
    <property type="gene ID" value="sdigi.contig238.g6524"/>
</dbReference>
<dbReference type="Proteomes" id="UP000887581">
    <property type="component" value="Unplaced"/>
</dbReference>
<evidence type="ECO:0000256" key="5">
    <source>
        <dbReference type="ARBA" id="ARBA00022692"/>
    </source>
</evidence>
<dbReference type="PROSITE" id="PS51013">
    <property type="entry name" value="PANNEXIN"/>
    <property type="match status" value="1"/>
</dbReference>
<comment type="caution">
    <text evidence="12">Lacks conserved residue(s) required for the propagation of feature annotation.</text>
</comment>
<evidence type="ECO:0000256" key="8">
    <source>
        <dbReference type="ARBA" id="ARBA00022989"/>
    </source>
</evidence>